<gene>
    <name evidence="1" type="ordered locus">TERTU_3802</name>
</gene>
<dbReference type="AlphaFoldDB" id="C5BSV7"/>
<dbReference type="KEGG" id="ttu:TERTU_3802"/>
<protein>
    <submittedName>
        <fullName evidence="1">Lysyl-tRNA synthetase, class-2</fullName>
    </submittedName>
</protein>
<name>C5BSV7_TERTT</name>
<dbReference type="STRING" id="377629.TERTU_3802"/>
<accession>C5BSV7</accession>
<sequence>MKKPYKNKFDKKRRDFLKVLSSAGISRGLMNASPLVGGMMLSRLAEAQNGPSKSLVIYCPDGCIPSRWLPNSNLTSFPIMSQPYSTVASDCNFLRSMGHHRGGHGVVPTIINNSWGGDSFDVNMGRILSDGMPFTYINLGVHSNGHGYLTKDNGAEVPFEDNPFNAFDRLFGNLGGGGGNTGGKGSVIDAHKDALSALNSKLGNYERQRLDSHLTAIEETEARLADLGGGLSCSAGSAPAPFALEYDTFEQQANLQADIIALAFSCNLTASASLAFGNHQGEFAFPYLNFSGIYHASIHGGNNGDPSYPHFSETRNHMSSLSAYTIKALRDRGVLDDTVVCEVTDMGNGDAHGNGDVPLIMAGGGGAIQRGVSNAGGAGYTPLNMIHTAAVALNAHQSSVYQRYETDVIPGVLT</sequence>
<evidence type="ECO:0000313" key="2">
    <source>
        <dbReference type="Proteomes" id="UP000009080"/>
    </source>
</evidence>
<dbReference type="GO" id="GO:0004812">
    <property type="term" value="F:aminoacyl-tRNA ligase activity"/>
    <property type="evidence" value="ECO:0007669"/>
    <property type="project" value="UniProtKB-KW"/>
</dbReference>
<organism evidence="1 2">
    <name type="scientific">Teredinibacter turnerae (strain ATCC 39867 / T7901)</name>
    <dbReference type="NCBI Taxonomy" id="377629"/>
    <lineage>
        <taxon>Bacteria</taxon>
        <taxon>Pseudomonadati</taxon>
        <taxon>Pseudomonadota</taxon>
        <taxon>Gammaproteobacteria</taxon>
        <taxon>Cellvibrionales</taxon>
        <taxon>Cellvibrionaceae</taxon>
        <taxon>Teredinibacter</taxon>
    </lineage>
</organism>
<reference evidence="1 2" key="1">
    <citation type="journal article" date="2009" name="PLoS ONE">
        <title>The complete genome of Teredinibacter turnerae T7901: an intracellular endosymbiont of marine wood-boring bivalves (shipworms).</title>
        <authorList>
            <person name="Yang J.C."/>
            <person name="Madupu R."/>
            <person name="Durkin A.S."/>
            <person name="Ekborg N.A."/>
            <person name="Pedamallu C.S."/>
            <person name="Hostetler J.B."/>
            <person name="Radune D."/>
            <person name="Toms B.S."/>
            <person name="Henrissat B."/>
            <person name="Coutinho P.M."/>
            <person name="Schwarz S."/>
            <person name="Field L."/>
            <person name="Trindade-Silva A.E."/>
            <person name="Soares C.A.G."/>
            <person name="Elshahawi S."/>
            <person name="Hanora A."/>
            <person name="Schmidt E.W."/>
            <person name="Haygood M.G."/>
            <person name="Posfai J."/>
            <person name="Benner J."/>
            <person name="Madinger C."/>
            <person name="Nove J."/>
            <person name="Anton B."/>
            <person name="Chaudhary K."/>
            <person name="Foster J."/>
            <person name="Holman A."/>
            <person name="Kumar S."/>
            <person name="Lessard P.A."/>
            <person name="Luyten Y.A."/>
            <person name="Slatko B."/>
            <person name="Wood N."/>
            <person name="Wu B."/>
            <person name="Teplitski M."/>
            <person name="Mougous J.D."/>
            <person name="Ward N."/>
            <person name="Eisen J.A."/>
            <person name="Badger J.H."/>
            <person name="Distel D.L."/>
        </authorList>
    </citation>
    <scope>NUCLEOTIDE SEQUENCE [LARGE SCALE GENOMIC DNA]</scope>
    <source>
        <strain evidence="2">ATCC 39867 / T7901</strain>
    </source>
</reference>
<dbReference type="Pfam" id="PF07586">
    <property type="entry name" value="HXXSHH"/>
    <property type="match status" value="1"/>
</dbReference>
<dbReference type="InterPro" id="IPR011447">
    <property type="entry name" value="DUF1552"/>
</dbReference>
<dbReference type="eggNOG" id="COG3119">
    <property type="taxonomic scope" value="Bacteria"/>
</dbReference>
<proteinExistence type="predicted"/>
<evidence type="ECO:0000313" key="1">
    <source>
        <dbReference type="EMBL" id="ACR14388.1"/>
    </source>
</evidence>
<dbReference type="EMBL" id="CP001614">
    <property type="protein sequence ID" value="ACR14388.1"/>
    <property type="molecule type" value="Genomic_DNA"/>
</dbReference>
<dbReference type="HOGENOM" id="CLU_054753_0_0_6"/>
<keyword evidence="2" id="KW-1185">Reference proteome</keyword>
<dbReference type="Proteomes" id="UP000009080">
    <property type="component" value="Chromosome"/>
</dbReference>